<gene>
    <name evidence="2" type="ORF">ACHKAR_10265</name>
</gene>
<protein>
    <submittedName>
        <fullName evidence="2">DUF4301 family protein</fullName>
    </submittedName>
</protein>
<dbReference type="RefSeq" id="WP_395417356.1">
    <property type="nucleotide sequence ID" value="NZ_JBIPKE010000016.1"/>
</dbReference>
<dbReference type="Pfam" id="PF14134">
    <property type="entry name" value="DUF4301"/>
    <property type="match status" value="1"/>
</dbReference>
<dbReference type="InterPro" id="IPR025393">
    <property type="entry name" value="DUF4301"/>
</dbReference>
<reference evidence="2 3" key="1">
    <citation type="journal article" date="2013" name="Int. J. Syst. Evol. Microbiol.">
        <title>Marinoscillum luteum sp. nov., isolated from marine sediment.</title>
        <authorList>
            <person name="Cha I.T."/>
            <person name="Park S.J."/>
            <person name="Kim S.J."/>
            <person name="Kim J.G."/>
            <person name="Jung M.Y."/>
            <person name="Shin K.S."/>
            <person name="Kwon K.K."/>
            <person name="Yang S.H."/>
            <person name="Seo Y.S."/>
            <person name="Rhee S.K."/>
        </authorList>
    </citation>
    <scope>NUCLEOTIDE SEQUENCE [LARGE SCALE GENOMIC DNA]</scope>
    <source>
        <strain evidence="2 3">KCTC 23939</strain>
    </source>
</reference>
<comment type="caution">
    <text evidence="2">The sequence shown here is derived from an EMBL/GenBank/DDBJ whole genome shotgun (WGS) entry which is preliminary data.</text>
</comment>
<accession>A0ABW7N8Y6</accession>
<dbReference type="Proteomes" id="UP001610063">
    <property type="component" value="Unassembled WGS sequence"/>
</dbReference>
<dbReference type="InterPro" id="IPR029044">
    <property type="entry name" value="Nucleotide-diphossugar_trans"/>
</dbReference>
<sequence length="514" mass="57358">MFSASDLKQISDHQLTQEGINAQIEKFKSGFPPSDLSENIQKGNGLKQLTAEEAESMITFYENNLEGLDIVKFVPASGAASRMFKSLFAFLTDYKGTDAEYEKMVADQGSGSVFTFFKKLDQFAFYEDLKAAYQKAMGTSLEEAQLKREYTQILDVLLNEPGMNYGGLPKGLLKFHQYPEGPRTPVEEHMVEGAQYAQDKNGNVKIHFTVSPDHMEKFTAHVSEIQTRYESLFGVKIEVSYSIQKPSTDTIAVDMANEPFRESDGSLLFRPAGHGALLENLNDIDADVIFLKNIDNVVPDKIKTETIRYKKVIAGILLDYQQRIKLALETLDKGEGIEEALSLLQNHLGYRPGQSFGNLTDAQKCDFLAQKLDRPLRICGMVKSEGDTGGGPFWVSGEDESVSLQVVETAQIDLTNEKQKEIFNQSTHFNPVDVVCGVKDKTGRKYNLLDHRDMNTGFITEKSKDGKDLKAQELPGLWNGSMADWNTVFVEVPAITFNPVKSVNDLLKPEHQGG</sequence>
<dbReference type="SUPFAM" id="SSF53448">
    <property type="entry name" value="Nucleotide-diphospho-sugar transferases"/>
    <property type="match status" value="1"/>
</dbReference>
<organism evidence="2 3">
    <name type="scientific">Marinoscillum luteum</name>
    <dbReference type="NCBI Taxonomy" id="861051"/>
    <lineage>
        <taxon>Bacteria</taxon>
        <taxon>Pseudomonadati</taxon>
        <taxon>Bacteroidota</taxon>
        <taxon>Cytophagia</taxon>
        <taxon>Cytophagales</taxon>
        <taxon>Reichenbachiellaceae</taxon>
        <taxon>Marinoscillum</taxon>
    </lineage>
</organism>
<dbReference type="EMBL" id="JBIPKE010000016">
    <property type="protein sequence ID" value="MFH6983827.1"/>
    <property type="molecule type" value="Genomic_DNA"/>
</dbReference>
<name>A0ABW7N8Y6_9BACT</name>
<evidence type="ECO:0000313" key="2">
    <source>
        <dbReference type="EMBL" id="MFH6983827.1"/>
    </source>
</evidence>
<proteinExistence type="predicted"/>
<evidence type="ECO:0000313" key="3">
    <source>
        <dbReference type="Proteomes" id="UP001610063"/>
    </source>
</evidence>
<evidence type="ECO:0000259" key="1">
    <source>
        <dbReference type="Pfam" id="PF14134"/>
    </source>
</evidence>
<feature type="domain" description="DUF4301" evidence="1">
    <location>
        <begin position="4"/>
        <end position="512"/>
    </location>
</feature>
<keyword evidence="3" id="KW-1185">Reference proteome</keyword>